<evidence type="ECO:0000313" key="2">
    <source>
        <dbReference type="Proteomes" id="UP000298493"/>
    </source>
</evidence>
<protein>
    <submittedName>
        <fullName evidence="1">Uncharacterized protein</fullName>
    </submittedName>
</protein>
<dbReference type="AlphaFoldDB" id="A0A4Z1PHQ0"/>
<dbReference type="Proteomes" id="UP000298493">
    <property type="component" value="Unassembled WGS sequence"/>
</dbReference>
<name>A0A4Z1PHQ0_9PEZI</name>
<organism evidence="1 2">
    <name type="scientific">Venturia nashicola</name>
    <dbReference type="NCBI Taxonomy" id="86259"/>
    <lineage>
        <taxon>Eukaryota</taxon>
        <taxon>Fungi</taxon>
        <taxon>Dikarya</taxon>
        <taxon>Ascomycota</taxon>
        <taxon>Pezizomycotina</taxon>
        <taxon>Dothideomycetes</taxon>
        <taxon>Pleosporomycetidae</taxon>
        <taxon>Venturiales</taxon>
        <taxon>Venturiaceae</taxon>
        <taxon>Venturia</taxon>
    </lineage>
</organism>
<accession>A0A4Z1PHQ0</accession>
<dbReference type="OrthoDB" id="10342344at2759"/>
<evidence type="ECO:0000313" key="1">
    <source>
        <dbReference type="EMBL" id="TID21677.1"/>
    </source>
</evidence>
<sequence length="273" mass="32553">MDERLRRNERLQHQYKRDLTELYQQAAEFSKALKRDLMRTPWRPRDKQDFELILATVGNPQYNTQLSRRQRPWPLGRLYTPPTMLTIPRELLHMVFAHVFTVPVLLSFKTFIKRMADHHNQARNPDFVIHRFVPDEQGNIIPELLVAADALLGDEDKDTWEEWPTIEMRIIAHKSLLGRYRNKHRMRQIQEHNPRMISAQADKLLDSWPQKPQDIEYCKNQALARFHKKKWNVAKCRFGQAMVRLWDLDDGVVPRVGVALSDIEWIVKMAMEW</sequence>
<gene>
    <name evidence="1" type="ORF">E6O75_ATG05072</name>
</gene>
<keyword evidence="2" id="KW-1185">Reference proteome</keyword>
<proteinExistence type="predicted"/>
<reference evidence="1 2" key="1">
    <citation type="submission" date="2019-04" db="EMBL/GenBank/DDBJ databases">
        <title>High contiguity whole genome sequence and gene annotation resource for two Venturia nashicola isolates.</title>
        <authorList>
            <person name="Prokchorchik M."/>
            <person name="Won K."/>
            <person name="Lee Y."/>
            <person name="Choi E.D."/>
            <person name="Segonzac C."/>
            <person name="Sohn K.H."/>
        </authorList>
    </citation>
    <scope>NUCLEOTIDE SEQUENCE [LARGE SCALE GENOMIC DNA]</scope>
    <source>
        <strain evidence="1 2">PRI2</strain>
    </source>
</reference>
<comment type="caution">
    <text evidence="1">The sequence shown here is derived from an EMBL/GenBank/DDBJ whole genome shotgun (WGS) entry which is preliminary data.</text>
</comment>
<dbReference type="EMBL" id="SNSC02000009">
    <property type="protein sequence ID" value="TID21677.1"/>
    <property type="molecule type" value="Genomic_DNA"/>
</dbReference>